<protein>
    <recommendedName>
        <fullName evidence="5">Glycosyl transferase</fullName>
    </recommendedName>
</protein>
<sequence>MTLTGGDRSRVTFLGAPYDLAPVETVLAALAQRRGGEPFRYVVTPNVDHLVRLMRRPELGPLYADAWQSWCDSHIVRRLGFLFGLRLPHLNGTDVVERIFAEVLRPGDRIAVIAPRPEVLGALARSAPALDFVGHCPPMGFADDDAAMAACIRFVADHPARFLFVAVGSPQSEMLAQRLASAPGVTGTGLCIGAAMEFVSGMKTRAPKPMQNLGFEWLHRLISEPRRLWRRYILGIGPLAMLVAREAVRRVRP</sequence>
<keyword evidence="4" id="KW-1185">Reference proteome</keyword>
<evidence type="ECO:0000256" key="1">
    <source>
        <dbReference type="ARBA" id="ARBA00022676"/>
    </source>
</evidence>
<gene>
    <name evidence="3" type="ORF">ABB55_01380</name>
</gene>
<evidence type="ECO:0000313" key="4">
    <source>
        <dbReference type="Proteomes" id="UP000048984"/>
    </source>
</evidence>
<reference evidence="3 4" key="1">
    <citation type="submission" date="2015-09" db="EMBL/GenBank/DDBJ databases">
        <authorList>
            <person name="Jackson K.R."/>
            <person name="Lunt B.L."/>
            <person name="Fisher J.N.B."/>
            <person name="Gardner A.V."/>
            <person name="Bailey M.E."/>
            <person name="Deus L.M."/>
            <person name="Earl A.S."/>
            <person name="Gibby P.D."/>
            <person name="Hartmann K.A."/>
            <person name="Liu J.E."/>
            <person name="Manci A.M."/>
            <person name="Nielsen D.A."/>
            <person name="Solomon M.B."/>
            <person name="Breakwell D.P."/>
            <person name="Burnett S.H."/>
            <person name="Grose J.H."/>
        </authorList>
    </citation>
    <scope>NUCLEOTIDE SEQUENCE [LARGE SCALE GENOMIC DNA]</scope>
    <source>
        <strain evidence="3 4">16</strain>
    </source>
</reference>
<evidence type="ECO:0000256" key="2">
    <source>
        <dbReference type="ARBA" id="ARBA00022679"/>
    </source>
</evidence>
<dbReference type="EMBL" id="LJYW01000001">
    <property type="protein sequence ID" value="KPL51037.1"/>
    <property type="molecule type" value="Genomic_DNA"/>
</dbReference>
<proteinExistence type="predicted"/>
<dbReference type="CDD" id="cd06533">
    <property type="entry name" value="Glyco_transf_WecG_TagA"/>
    <property type="match status" value="1"/>
</dbReference>
<dbReference type="Pfam" id="PF03808">
    <property type="entry name" value="Glyco_tran_WecG"/>
    <property type="match status" value="1"/>
</dbReference>
<accession>A0A0P6VIZ6</accession>
<name>A0A0P6VIZ6_9HYPH</name>
<dbReference type="Proteomes" id="UP000048984">
    <property type="component" value="Unassembled WGS sequence"/>
</dbReference>
<dbReference type="InterPro" id="IPR004629">
    <property type="entry name" value="WecG_TagA_CpsF"/>
</dbReference>
<reference evidence="3 4" key="2">
    <citation type="submission" date="2015-10" db="EMBL/GenBank/DDBJ databases">
        <title>Draft Genome Sequence of Prosthecomicrobium hirschii ATCC 27832.</title>
        <authorList>
            <person name="Daniel J."/>
            <person name="Givan S.A."/>
            <person name="Brun Y.V."/>
            <person name="Brown P.J."/>
        </authorList>
    </citation>
    <scope>NUCLEOTIDE SEQUENCE [LARGE SCALE GENOMIC DNA]</scope>
    <source>
        <strain evidence="3 4">16</strain>
    </source>
</reference>
<dbReference type="STRING" id="665126.ABB55_01380"/>
<dbReference type="PANTHER" id="PTHR34136:SF1">
    <property type="entry name" value="UDP-N-ACETYL-D-MANNOSAMINURONIC ACID TRANSFERASE"/>
    <property type="match status" value="1"/>
</dbReference>
<dbReference type="AlphaFoldDB" id="A0A0P6VIZ6"/>
<evidence type="ECO:0008006" key="5">
    <source>
        <dbReference type="Google" id="ProtNLM"/>
    </source>
</evidence>
<evidence type="ECO:0000313" key="3">
    <source>
        <dbReference type="EMBL" id="KPL51037.1"/>
    </source>
</evidence>
<keyword evidence="2" id="KW-0808">Transferase</keyword>
<dbReference type="GO" id="GO:0016758">
    <property type="term" value="F:hexosyltransferase activity"/>
    <property type="evidence" value="ECO:0007669"/>
    <property type="project" value="TreeGrafter"/>
</dbReference>
<keyword evidence="1" id="KW-0328">Glycosyltransferase</keyword>
<comment type="caution">
    <text evidence="3">The sequence shown here is derived from an EMBL/GenBank/DDBJ whole genome shotgun (WGS) entry which is preliminary data.</text>
</comment>
<dbReference type="PANTHER" id="PTHR34136">
    <property type="match status" value="1"/>
</dbReference>
<organism evidence="3 4">
    <name type="scientific">Prosthecodimorpha hirschii</name>
    <dbReference type="NCBI Taxonomy" id="665126"/>
    <lineage>
        <taxon>Bacteria</taxon>
        <taxon>Pseudomonadati</taxon>
        <taxon>Pseudomonadota</taxon>
        <taxon>Alphaproteobacteria</taxon>
        <taxon>Hyphomicrobiales</taxon>
        <taxon>Ancalomicrobiaceae</taxon>
        <taxon>Prosthecodimorpha</taxon>
    </lineage>
</organism>